<dbReference type="PANTHER" id="PTHR12412">
    <property type="entry name" value="CAP BINDING PROTEIN"/>
    <property type="match status" value="1"/>
</dbReference>
<evidence type="ECO:0000259" key="7">
    <source>
        <dbReference type="SMART" id="SM01176"/>
    </source>
</evidence>
<reference evidence="8 9" key="1">
    <citation type="journal article" date="2020" name="BMC Genomics">
        <title>Intraspecific diversification of the crop wild relative Brassica cretica Lam. using demographic model selection.</title>
        <authorList>
            <person name="Kioukis A."/>
            <person name="Michalopoulou V.A."/>
            <person name="Briers L."/>
            <person name="Pirintsos S."/>
            <person name="Studholme D.J."/>
            <person name="Pavlidis P."/>
            <person name="Sarris P.F."/>
        </authorList>
    </citation>
    <scope>NUCLEOTIDE SEQUENCE [LARGE SCALE GENOMIC DNA]</scope>
    <source>
        <strain evidence="9">cv. PFS-1207/04</strain>
    </source>
</reference>
<evidence type="ECO:0000256" key="6">
    <source>
        <dbReference type="SAM" id="MobiDB-lite"/>
    </source>
</evidence>
<evidence type="ECO:0000256" key="5">
    <source>
        <dbReference type="ARBA" id="ARBA00023242"/>
    </source>
</evidence>
<evidence type="ECO:0000256" key="4">
    <source>
        <dbReference type="ARBA" id="ARBA00023187"/>
    </source>
</evidence>
<feature type="region of interest" description="Disordered" evidence="6">
    <location>
        <begin position="576"/>
        <end position="613"/>
    </location>
</feature>
<dbReference type="Pfam" id="PF09088">
    <property type="entry name" value="MIF4G_like"/>
    <property type="match status" value="1"/>
</dbReference>
<comment type="subcellular location">
    <subcellularLocation>
        <location evidence="1">Nucleus</location>
    </subcellularLocation>
</comment>
<gene>
    <name evidence="8" type="ORF">DY000_02011869</name>
</gene>
<dbReference type="InterPro" id="IPR027159">
    <property type="entry name" value="CBP80"/>
</dbReference>
<dbReference type="InterPro" id="IPR016024">
    <property type="entry name" value="ARM-type_fold"/>
</dbReference>
<evidence type="ECO:0000256" key="3">
    <source>
        <dbReference type="ARBA" id="ARBA00022664"/>
    </source>
</evidence>
<sequence>MQETCFGVIRREIERSGDQVSPFLLQCGEQLPHKIPLYGTLVALDSGNCNSIRILLRFMTSLLCSKVIQPASLIVVFQTLLSSAATTVDEEKGNPSWQAQAVFYVICILSSLPWGGAELAESVSRIPAYLSIRKHSSSSGLNIFYNGESENSLAEKISTWPPGLFTFPGEGMVYHFFFEYLMAETLFSQILLLPHPPFKTLYYTLVIMDLCKALPGAFPAVVAGAVRALFEKISDLDMESRTRLILWFSHHLSNFQFIWPWEEWAYVLDLPKWAPKRVFVQDVLQREVRLSHCDKIKQRVKRKQKNMNCQLNINVAQKQRVMAAQCHKTEPTTKPIQMVNRDKEAVAISATNRIQRGSSKSTERQTKTETCNLIAQRDNYCFFVSIHHLNGLRSGLRLMALGCHNPLFLSYVNTELNRKVKEKQSARDMMSWIEETIYPVHGFEVTLTVVAQTLLDIGSKSFTHLVTFLERYGQVFVKLCTDNDKQVMLLSQKASANARVELEAAESKLLLVEGEPVLGDNPLKMKRLRTTVEKTGESLETKETLLNRALSETEVLLLQMFQSFSAVLKERLPEPTKARSLQDLNSTGAEDENSSAMEVDSENGNPKKGSENGERQQWCLSTLGCLTAFTRQYAKEIWPHMEKLESEVFSGDDVQPLFLQDIFSALQVPFTINSYRFIREQRRELAHLFYTSKRTYAFSHLKIPSLPHPKLGNRSSSFSPNQRDDLRIAIYHHHTSVGLKLRRLFSPIRLPRFPISRVPCSFSSIQIEFAMSRAHRIGQQEVVNIYRFVTSKSVEEEILERAKRKMVLDHLVIQKLNAEGRLEKRETKKGANFDKNELSAILRFGAEELFKEDKNDEESKKRLLSMDIDEILERAEQVEEKDAGESEHELLGAFKASSYVANFCNAEDDGSFWSRWIKPESVVTADEALAPRAARNTKSYVDHDRSQPDRTSKRKKKGSEPPDRSQKRRKTEYFVPSTPILEGTTAQVRGWSYGNLPKRDAQRFYRTVMKFGNHNQIACIAEEVGGVVEAAPEEAQVELFDALIDGCRESVETEDFESKGPVLDFFGVPVKANELLKRVEGLQLLSKRISRYDDPITQFRVLSYLKPSNWSKGCGWNQIDDARLLLGILYHGFGNWEKIRLDESLGLTKKIAPVELQHHETFLPRAPNLKERATALLEMVVINQLKAPARDRKGKSGPANLITTKDVGPRRTQKAEPLLVKEEGEMSDDEEVYEQFKEQKWMEWCEDVLAGEIKTLERLQRLQTISADLPKEKVLFKIRRYLQILGRRIDEVVLEHEEDSYKQDRMTMRLWNYVSTFSNLSGDRLNQIYSKLKQEREEEEGVGPSHLNGSTAGRRQQRFKTPGPPQVHKGIDTAKFEAWKRRKRTENNDVHQSERPLISNNSNSLGILGPAPSDRSHRARQAGFPPR</sequence>
<keyword evidence="3" id="KW-0507">mRNA processing</keyword>
<feature type="region of interest" description="Disordered" evidence="6">
    <location>
        <begin position="1335"/>
        <end position="1427"/>
    </location>
</feature>
<feature type="region of interest" description="Disordered" evidence="6">
    <location>
        <begin position="933"/>
        <end position="972"/>
    </location>
</feature>
<feature type="compositionally biased region" description="Basic and acidic residues" evidence="6">
    <location>
        <begin position="1369"/>
        <end position="1394"/>
    </location>
</feature>
<accession>A0ABQ7D2X8</accession>
<evidence type="ECO:0000256" key="1">
    <source>
        <dbReference type="ARBA" id="ARBA00004123"/>
    </source>
</evidence>
<keyword evidence="4" id="KW-0508">mRNA splicing</keyword>
<evidence type="ECO:0000313" key="8">
    <source>
        <dbReference type="EMBL" id="KAF3566065.1"/>
    </source>
</evidence>
<dbReference type="InterPro" id="IPR015172">
    <property type="entry name" value="MIF4G-like_typ-1"/>
</dbReference>
<dbReference type="Pfam" id="PF09090">
    <property type="entry name" value="MIF4G_like_2"/>
    <property type="match status" value="1"/>
</dbReference>
<dbReference type="SMART" id="SM01176">
    <property type="entry name" value="DUF4208"/>
    <property type="match status" value="1"/>
</dbReference>
<dbReference type="Pfam" id="PF02854">
    <property type="entry name" value="MIF4G"/>
    <property type="match status" value="1"/>
</dbReference>
<dbReference type="Proteomes" id="UP000266723">
    <property type="component" value="Unassembled WGS sequence"/>
</dbReference>
<dbReference type="SUPFAM" id="SSF52540">
    <property type="entry name" value="P-loop containing nucleoside triphosphate hydrolases"/>
    <property type="match status" value="1"/>
</dbReference>
<protein>
    <recommendedName>
        <fullName evidence="7">Chromodomain-helicase-DNA-binding protein 1-like C-terminal domain-containing protein</fullName>
    </recommendedName>
</protein>
<dbReference type="PANTHER" id="PTHR12412:SF2">
    <property type="entry name" value="NUCLEAR CAP-BINDING PROTEIN SUBUNIT 1"/>
    <property type="match status" value="1"/>
</dbReference>
<dbReference type="EMBL" id="QGKV02000759">
    <property type="protein sequence ID" value="KAF3566065.1"/>
    <property type="molecule type" value="Genomic_DNA"/>
</dbReference>
<dbReference type="InterPro" id="IPR027417">
    <property type="entry name" value="P-loop_NTPase"/>
</dbReference>
<keyword evidence="5" id="KW-0539">Nucleus</keyword>
<dbReference type="Gene3D" id="1.25.40.180">
    <property type="match status" value="5"/>
</dbReference>
<comment type="similarity">
    <text evidence="2">Belongs to the NCBP1 family.</text>
</comment>
<dbReference type="InterPro" id="IPR056302">
    <property type="entry name" value="CHD1-2/Hrp3_HTH"/>
</dbReference>
<dbReference type="Pfam" id="PF23588">
    <property type="entry name" value="HTH_CHD1_Hrp3"/>
    <property type="match status" value="1"/>
</dbReference>
<dbReference type="InterPro" id="IPR015174">
    <property type="entry name" value="MIF4G-like_typ-2"/>
</dbReference>
<dbReference type="InterPro" id="IPR025260">
    <property type="entry name" value="CHD1-like_C"/>
</dbReference>
<evidence type="ECO:0000313" key="9">
    <source>
        <dbReference type="Proteomes" id="UP000266723"/>
    </source>
</evidence>
<dbReference type="Gene3D" id="1.10.10.60">
    <property type="entry name" value="Homeodomain-like"/>
    <property type="match status" value="1"/>
</dbReference>
<dbReference type="SUPFAM" id="SSF48371">
    <property type="entry name" value="ARM repeat"/>
    <property type="match status" value="3"/>
</dbReference>
<feature type="domain" description="Chromodomain-helicase-DNA-binding protein 1-like C-terminal" evidence="7">
    <location>
        <begin position="1227"/>
        <end position="1332"/>
    </location>
</feature>
<proteinExistence type="inferred from homology"/>
<dbReference type="Gene3D" id="3.40.50.300">
    <property type="entry name" value="P-loop containing nucleotide triphosphate hydrolases"/>
    <property type="match status" value="1"/>
</dbReference>
<comment type="caution">
    <text evidence="8">The sequence shown here is derived from an EMBL/GenBank/DDBJ whole genome shotgun (WGS) entry which is preliminary data.</text>
</comment>
<organism evidence="8 9">
    <name type="scientific">Brassica cretica</name>
    <name type="common">Mustard</name>
    <dbReference type="NCBI Taxonomy" id="69181"/>
    <lineage>
        <taxon>Eukaryota</taxon>
        <taxon>Viridiplantae</taxon>
        <taxon>Streptophyta</taxon>
        <taxon>Embryophyta</taxon>
        <taxon>Tracheophyta</taxon>
        <taxon>Spermatophyta</taxon>
        <taxon>Magnoliopsida</taxon>
        <taxon>eudicotyledons</taxon>
        <taxon>Gunneridae</taxon>
        <taxon>Pentapetalae</taxon>
        <taxon>rosids</taxon>
        <taxon>malvids</taxon>
        <taxon>Brassicales</taxon>
        <taxon>Brassicaceae</taxon>
        <taxon>Brassiceae</taxon>
        <taxon>Brassica</taxon>
    </lineage>
</organism>
<dbReference type="Pfam" id="PF13907">
    <property type="entry name" value="CHD1-like_C"/>
    <property type="match status" value="1"/>
</dbReference>
<keyword evidence="9" id="KW-1185">Reference proteome</keyword>
<evidence type="ECO:0000256" key="2">
    <source>
        <dbReference type="ARBA" id="ARBA00007413"/>
    </source>
</evidence>
<feature type="compositionally biased region" description="Basic and acidic residues" evidence="6">
    <location>
        <begin position="940"/>
        <end position="951"/>
    </location>
</feature>
<name>A0ABQ7D2X8_BRACR</name>
<dbReference type="InterPro" id="IPR003890">
    <property type="entry name" value="MIF4G-like_typ-3"/>
</dbReference>